<evidence type="ECO:0000313" key="3">
    <source>
        <dbReference type="Proteomes" id="UP000739411"/>
    </source>
</evidence>
<dbReference type="GO" id="GO:0061024">
    <property type="term" value="P:membrane organization"/>
    <property type="evidence" value="ECO:0007669"/>
    <property type="project" value="InterPro"/>
</dbReference>
<accession>A0A935K3U1</accession>
<dbReference type="Pfam" id="PF04453">
    <property type="entry name" value="LptD"/>
    <property type="match status" value="1"/>
</dbReference>
<reference evidence="2 3" key="1">
    <citation type="submission" date="2020-10" db="EMBL/GenBank/DDBJ databases">
        <title>Connecting structure to function with the recovery of over 1000 high-quality activated sludge metagenome-assembled genomes encoding full-length rRNA genes using long-read sequencing.</title>
        <authorList>
            <person name="Singleton C.M."/>
            <person name="Petriglieri F."/>
            <person name="Kristensen J.M."/>
            <person name="Kirkegaard R.H."/>
            <person name="Michaelsen T.Y."/>
            <person name="Andersen M.H."/>
            <person name="Karst S.M."/>
            <person name="Dueholm M.S."/>
            <person name="Nielsen P.H."/>
            <person name="Albertsen M."/>
        </authorList>
    </citation>
    <scope>NUCLEOTIDE SEQUENCE [LARGE SCALE GENOMIC DNA]</scope>
    <source>
        <strain evidence="2">EsbW_18-Q3-R4-48_BATAC.463</strain>
    </source>
</reference>
<dbReference type="GO" id="GO:1990351">
    <property type="term" value="C:transporter complex"/>
    <property type="evidence" value="ECO:0007669"/>
    <property type="project" value="TreeGrafter"/>
</dbReference>
<comment type="caution">
    <text evidence="2">The sequence shown here is derived from an EMBL/GenBank/DDBJ whole genome shotgun (WGS) entry which is preliminary data.</text>
</comment>
<dbReference type="InterPro" id="IPR007543">
    <property type="entry name" value="LptD_C"/>
</dbReference>
<dbReference type="InterPro" id="IPR050218">
    <property type="entry name" value="LptD"/>
</dbReference>
<dbReference type="EMBL" id="JADJMS010000032">
    <property type="protein sequence ID" value="MBK7416114.1"/>
    <property type="molecule type" value="Genomic_DNA"/>
</dbReference>
<dbReference type="AlphaFoldDB" id="A0A935K3U1"/>
<evidence type="ECO:0000313" key="2">
    <source>
        <dbReference type="EMBL" id="MBK7416114.1"/>
    </source>
</evidence>
<sequence>MTLPGETARNESFSNLVAAFTGLVLPKTYTDTALEYDYKRGQFDPLSIGARSQPDFGKVLSASYRYTRDPLTLLPKIDQVDFAGQWPISSRWFAVGRFNYSLEPRQPLETIAGLEYNAGCWAVRAVAQRVQAVSTTTTPNTTVFFQFELNDLGSVGSNPISLLRRTIPGFGKINELPSSGGLLNTQ</sequence>
<dbReference type="PANTHER" id="PTHR30189">
    <property type="entry name" value="LPS-ASSEMBLY PROTEIN"/>
    <property type="match status" value="1"/>
</dbReference>
<gene>
    <name evidence="2" type="primary">lptD</name>
    <name evidence="2" type="ORF">IPJ38_14400</name>
</gene>
<protein>
    <submittedName>
        <fullName evidence="2">LPS assembly protein LptD</fullName>
    </submittedName>
</protein>
<proteinExistence type="predicted"/>
<dbReference type="GO" id="GO:0009279">
    <property type="term" value="C:cell outer membrane"/>
    <property type="evidence" value="ECO:0007669"/>
    <property type="project" value="TreeGrafter"/>
</dbReference>
<dbReference type="PANTHER" id="PTHR30189:SF1">
    <property type="entry name" value="LPS-ASSEMBLY PROTEIN LPTD"/>
    <property type="match status" value="1"/>
</dbReference>
<feature type="domain" description="LptD C-terminal" evidence="1">
    <location>
        <begin position="3"/>
        <end position="92"/>
    </location>
</feature>
<organism evidence="2 3">
    <name type="scientific">Candidatus Dechloromonas phosphorivorans</name>
    <dbReference type="NCBI Taxonomy" id="2899244"/>
    <lineage>
        <taxon>Bacteria</taxon>
        <taxon>Pseudomonadati</taxon>
        <taxon>Pseudomonadota</taxon>
        <taxon>Betaproteobacteria</taxon>
        <taxon>Rhodocyclales</taxon>
        <taxon>Azonexaceae</taxon>
        <taxon>Dechloromonas</taxon>
    </lineage>
</organism>
<evidence type="ECO:0000259" key="1">
    <source>
        <dbReference type="Pfam" id="PF04453"/>
    </source>
</evidence>
<name>A0A935K3U1_9RHOO</name>
<dbReference type="Proteomes" id="UP000739411">
    <property type="component" value="Unassembled WGS sequence"/>
</dbReference>